<reference evidence="2 3" key="1">
    <citation type="journal article" date="2016" name="Mol. Biol. Evol.">
        <title>Comparative Genomics of Early-Diverging Mushroom-Forming Fungi Provides Insights into the Origins of Lignocellulose Decay Capabilities.</title>
        <authorList>
            <person name="Nagy L.G."/>
            <person name="Riley R."/>
            <person name="Tritt A."/>
            <person name="Adam C."/>
            <person name="Daum C."/>
            <person name="Floudas D."/>
            <person name="Sun H."/>
            <person name="Yadav J.S."/>
            <person name="Pangilinan J."/>
            <person name="Larsson K.H."/>
            <person name="Matsuura K."/>
            <person name="Barry K."/>
            <person name="Labutti K."/>
            <person name="Kuo R."/>
            <person name="Ohm R.A."/>
            <person name="Bhattacharya S.S."/>
            <person name="Shirouzu T."/>
            <person name="Yoshinaga Y."/>
            <person name="Martin F.M."/>
            <person name="Grigoriev I.V."/>
            <person name="Hibbett D.S."/>
        </authorList>
    </citation>
    <scope>NUCLEOTIDE SEQUENCE [LARGE SCALE GENOMIC DNA]</scope>
    <source>
        <strain evidence="2 3">HHB10207 ss-3</strain>
    </source>
</reference>
<gene>
    <name evidence="2" type="ORF">SISSUDRAFT_1047934</name>
</gene>
<organism evidence="2 3">
    <name type="scientific">Sistotremastrum suecicum HHB10207 ss-3</name>
    <dbReference type="NCBI Taxonomy" id="1314776"/>
    <lineage>
        <taxon>Eukaryota</taxon>
        <taxon>Fungi</taxon>
        <taxon>Dikarya</taxon>
        <taxon>Basidiomycota</taxon>
        <taxon>Agaricomycotina</taxon>
        <taxon>Agaricomycetes</taxon>
        <taxon>Sistotremastrales</taxon>
        <taxon>Sistotremastraceae</taxon>
        <taxon>Sistotremastrum</taxon>
    </lineage>
</organism>
<evidence type="ECO:0000313" key="2">
    <source>
        <dbReference type="EMBL" id="KZT37845.1"/>
    </source>
</evidence>
<dbReference type="Proteomes" id="UP000076798">
    <property type="component" value="Unassembled WGS sequence"/>
</dbReference>
<feature type="region of interest" description="Disordered" evidence="1">
    <location>
        <begin position="28"/>
        <end position="63"/>
    </location>
</feature>
<evidence type="ECO:0000256" key="1">
    <source>
        <dbReference type="SAM" id="MobiDB-lite"/>
    </source>
</evidence>
<dbReference type="EMBL" id="KV428075">
    <property type="protein sequence ID" value="KZT37845.1"/>
    <property type="molecule type" value="Genomic_DNA"/>
</dbReference>
<proteinExistence type="predicted"/>
<feature type="non-terminal residue" evidence="2">
    <location>
        <position position="100"/>
    </location>
</feature>
<name>A0A166CV27_9AGAM</name>
<accession>A0A166CV27</accession>
<evidence type="ECO:0000313" key="3">
    <source>
        <dbReference type="Proteomes" id="UP000076798"/>
    </source>
</evidence>
<protein>
    <submittedName>
        <fullName evidence="2">Uncharacterized protein</fullName>
    </submittedName>
</protein>
<keyword evidence="3" id="KW-1185">Reference proteome</keyword>
<feature type="compositionally biased region" description="Polar residues" evidence="1">
    <location>
        <begin position="31"/>
        <end position="45"/>
    </location>
</feature>
<dbReference type="AlphaFoldDB" id="A0A166CV27"/>
<feature type="region of interest" description="Disordered" evidence="1">
    <location>
        <begin position="79"/>
        <end position="100"/>
    </location>
</feature>
<sequence length="100" mass="11427">MLPYLFDASPLPAHLEEQLQRVGLHRVPQAQAPQIPSSSLDSFPQQDPVPAAHHTSQFLQEKPIPTFEQTLKEFEARSQQARAKAQELMQEEPNHVRRSH</sequence>